<sequence length="151" mass="16188">MSGDGWTVCALGHRHWGRFGAAGLLIVRGSDVLLQLRSTHVHNGGTWSIPGGARDRAESAAQAALRESAEEIGLRASDVRPGAEFVDDHGGWSYTTVIAPLVVPFVPRNNHESSGTAWVASSRVTELPLHNGFAHTWPRVAELVDAVLPRP</sequence>
<dbReference type="STRING" id="1090615.SAMN04515671_2204"/>
<dbReference type="RefSeq" id="WP_090475989.1">
    <property type="nucleotide sequence ID" value="NZ_LT629710.1"/>
</dbReference>
<protein>
    <submittedName>
        <fullName evidence="4">ADP-ribose pyrophosphatase YjhB, NUDIX family</fullName>
    </submittedName>
</protein>
<proteinExistence type="predicted"/>
<dbReference type="SUPFAM" id="SSF55811">
    <property type="entry name" value="Nudix"/>
    <property type="match status" value="1"/>
</dbReference>
<keyword evidence="2" id="KW-0378">Hydrolase</keyword>
<dbReference type="PROSITE" id="PS51462">
    <property type="entry name" value="NUDIX"/>
    <property type="match status" value="1"/>
</dbReference>
<evidence type="ECO:0000259" key="3">
    <source>
        <dbReference type="PROSITE" id="PS51462"/>
    </source>
</evidence>
<dbReference type="InterPro" id="IPR015797">
    <property type="entry name" value="NUDIX_hydrolase-like_dom_sf"/>
</dbReference>
<dbReference type="PANTHER" id="PTHR43046:SF2">
    <property type="entry name" value="8-OXO-DGTP DIPHOSPHATASE-RELATED"/>
    <property type="match status" value="1"/>
</dbReference>
<feature type="domain" description="Nudix hydrolase" evidence="3">
    <location>
        <begin position="17"/>
        <end position="142"/>
    </location>
</feature>
<dbReference type="Gene3D" id="3.90.79.10">
    <property type="entry name" value="Nucleoside Triphosphate Pyrophosphohydrolase"/>
    <property type="match status" value="1"/>
</dbReference>
<comment type="cofactor">
    <cofactor evidence="1">
        <name>Mg(2+)</name>
        <dbReference type="ChEBI" id="CHEBI:18420"/>
    </cofactor>
</comment>
<evidence type="ECO:0000313" key="5">
    <source>
        <dbReference type="Proteomes" id="UP000198741"/>
    </source>
</evidence>
<dbReference type="EMBL" id="LT629710">
    <property type="protein sequence ID" value="SDO87718.1"/>
    <property type="molecule type" value="Genomic_DNA"/>
</dbReference>
<dbReference type="Pfam" id="PF00293">
    <property type="entry name" value="NUDIX"/>
    <property type="match status" value="1"/>
</dbReference>
<dbReference type="PANTHER" id="PTHR43046">
    <property type="entry name" value="GDP-MANNOSE MANNOSYL HYDROLASE"/>
    <property type="match status" value="1"/>
</dbReference>
<organism evidence="4 5">
    <name type="scientific">Nakamurella panacisegetis</name>
    <dbReference type="NCBI Taxonomy" id="1090615"/>
    <lineage>
        <taxon>Bacteria</taxon>
        <taxon>Bacillati</taxon>
        <taxon>Actinomycetota</taxon>
        <taxon>Actinomycetes</taxon>
        <taxon>Nakamurellales</taxon>
        <taxon>Nakamurellaceae</taxon>
        <taxon>Nakamurella</taxon>
    </lineage>
</organism>
<dbReference type="InterPro" id="IPR000086">
    <property type="entry name" value="NUDIX_hydrolase_dom"/>
</dbReference>
<dbReference type="OrthoDB" id="3404294at2"/>
<dbReference type="AlphaFoldDB" id="A0A1H0N4V9"/>
<evidence type="ECO:0000256" key="1">
    <source>
        <dbReference type="ARBA" id="ARBA00001946"/>
    </source>
</evidence>
<evidence type="ECO:0000256" key="2">
    <source>
        <dbReference type="ARBA" id="ARBA00022801"/>
    </source>
</evidence>
<dbReference type="InterPro" id="IPR020084">
    <property type="entry name" value="NUDIX_hydrolase_CS"/>
</dbReference>
<dbReference type="PROSITE" id="PS00893">
    <property type="entry name" value="NUDIX_BOX"/>
    <property type="match status" value="1"/>
</dbReference>
<dbReference type="Proteomes" id="UP000198741">
    <property type="component" value="Chromosome I"/>
</dbReference>
<keyword evidence="5" id="KW-1185">Reference proteome</keyword>
<name>A0A1H0N4V9_9ACTN</name>
<gene>
    <name evidence="4" type="ORF">SAMN04515671_2204</name>
</gene>
<evidence type="ECO:0000313" key="4">
    <source>
        <dbReference type="EMBL" id="SDO87718.1"/>
    </source>
</evidence>
<accession>A0A1H0N4V9</accession>
<reference evidence="4 5" key="1">
    <citation type="submission" date="2016-10" db="EMBL/GenBank/DDBJ databases">
        <authorList>
            <person name="de Groot N.N."/>
        </authorList>
    </citation>
    <scope>NUCLEOTIDE SEQUENCE [LARGE SCALE GENOMIC DNA]</scope>
    <source>
        <strain evidence="5">P4-7,KCTC 19426,CECT 7604</strain>
    </source>
</reference>
<dbReference type="GO" id="GO:0016787">
    <property type="term" value="F:hydrolase activity"/>
    <property type="evidence" value="ECO:0007669"/>
    <property type="project" value="UniProtKB-KW"/>
</dbReference>